<dbReference type="AlphaFoldDB" id="A0A7W8IQE5"/>
<reference evidence="3 4" key="1">
    <citation type="submission" date="2020-08" db="EMBL/GenBank/DDBJ databases">
        <title>Genomic Encyclopedia of Type Strains, Phase IV (KMG-IV): sequencing the most valuable type-strain genomes for metagenomic binning, comparative biology and taxonomic classification.</title>
        <authorList>
            <person name="Goeker M."/>
        </authorList>
    </citation>
    <scope>NUCLEOTIDE SEQUENCE [LARGE SCALE GENOMIC DNA]</scope>
    <source>
        <strain evidence="3 4">DSM 16325</strain>
    </source>
</reference>
<keyword evidence="1" id="KW-0238">DNA-binding</keyword>
<dbReference type="Gene3D" id="3.30.1380.20">
    <property type="entry name" value="Trafficking protein particle complex subunit 3"/>
    <property type="match status" value="1"/>
</dbReference>
<dbReference type="InterPro" id="IPR036390">
    <property type="entry name" value="WH_DNA-bd_sf"/>
</dbReference>
<dbReference type="SUPFAM" id="SSF46785">
    <property type="entry name" value="Winged helix' DNA-binding domain"/>
    <property type="match status" value="1"/>
</dbReference>
<evidence type="ECO:0000256" key="1">
    <source>
        <dbReference type="ARBA" id="ARBA00023125"/>
    </source>
</evidence>
<accession>A0A7W8IQE5</accession>
<feature type="domain" description="HTH arsR-type" evidence="2">
    <location>
        <begin position="6"/>
        <end position="88"/>
    </location>
</feature>
<evidence type="ECO:0000259" key="2">
    <source>
        <dbReference type="SMART" id="SM00418"/>
    </source>
</evidence>
<gene>
    <name evidence="3" type="ORF">HNQ34_001790</name>
</gene>
<comment type="caution">
    <text evidence="3">The sequence shown here is derived from an EMBL/GenBank/DDBJ whole genome shotgun (WGS) entry which is preliminary data.</text>
</comment>
<evidence type="ECO:0000313" key="4">
    <source>
        <dbReference type="Proteomes" id="UP000520011"/>
    </source>
</evidence>
<dbReference type="SMART" id="SM00418">
    <property type="entry name" value="HTH_ARSR"/>
    <property type="match status" value="1"/>
</dbReference>
<dbReference type="Proteomes" id="UP000520011">
    <property type="component" value="Unassembled WGS sequence"/>
</dbReference>
<keyword evidence="4" id="KW-1185">Reference proteome</keyword>
<dbReference type="Gene3D" id="1.10.10.10">
    <property type="entry name" value="Winged helix-like DNA-binding domain superfamily/Winged helix DNA-binding domain"/>
    <property type="match status" value="1"/>
</dbReference>
<dbReference type="InterPro" id="IPR036388">
    <property type="entry name" value="WH-like_DNA-bd_sf"/>
</dbReference>
<proteinExistence type="predicted"/>
<dbReference type="CDD" id="cd00090">
    <property type="entry name" value="HTH_ARSR"/>
    <property type="match status" value="1"/>
</dbReference>
<dbReference type="GO" id="GO:0003677">
    <property type="term" value="F:DNA binding"/>
    <property type="evidence" value="ECO:0007669"/>
    <property type="project" value="UniProtKB-KW"/>
</dbReference>
<evidence type="ECO:0000313" key="3">
    <source>
        <dbReference type="EMBL" id="MBB5324692.1"/>
    </source>
</evidence>
<dbReference type="InterPro" id="IPR001845">
    <property type="entry name" value="HTH_ArsR_DNA-bd_dom"/>
</dbReference>
<organism evidence="3 4">
    <name type="scientific">Anoxybacteroides tepidamans</name>
    <dbReference type="NCBI Taxonomy" id="265948"/>
    <lineage>
        <taxon>Bacteria</taxon>
        <taxon>Bacillati</taxon>
        <taxon>Bacillota</taxon>
        <taxon>Bacilli</taxon>
        <taxon>Bacillales</taxon>
        <taxon>Anoxybacillaceae</taxon>
        <taxon>Anoxybacteroides</taxon>
    </lineage>
</organism>
<dbReference type="EMBL" id="JACHEP010000008">
    <property type="protein sequence ID" value="MBB5324692.1"/>
    <property type="molecule type" value="Genomic_DNA"/>
</dbReference>
<name>A0A7W8IQE5_9BACL</name>
<sequence length="236" mass="27168">MEQILKITNVLADPTRYYIYEYITKKHKEVSVQEIAEAFNIHPNVARLHLTKLEDVNMLVSETQKTGKGGRPSRLYRLSDDVIQLHFPFRDYQLLSRIAIQTMMKLGEAGKKALYETGKSFGKELIEHRLPHDQPVKQLSFAEKVSILKEAAETAGFYPAFDYNEQEQKIYFQVFNCPFKEVAFHQPEMVCSMHHAFLRGMFEALFDEVELVELESMTSGCDSCSYRAVVASPNQS</sequence>
<dbReference type="RefSeq" id="WP_183253648.1">
    <property type="nucleotide sequence ID" value="NZ_JACHEP010000008.1"/>
</dbReference>
<dbReference type="Pfam" id="PF12840">
    <property type="entry name" value="HTH_20"/>
    <property type="match status" value="1"/>
</dbReference>
<protein>
    <submittedName>
        <fullName evidence="3">Putative ArsR family transcriptional regulator</fullName>
    </submittedName>
</protein>
<dbReference type="InterPro" id="IPR011991">
    <property type="entry name" value="ArsR-like_HTH"/>
</dbReference>
<dbReference type="GO" id="GO:0003700">
    <property type="term" value="F:DNA-binding transcription factor activity"/>
    <property type="evidence" value="ECO:0007669"/>
    <property type="project" value="InterPro"/>
</dbReference>